<comment type="caution">
    <text evidence="6">The sequence shown here is derived from an EMBL/GenBank/DDBJ whole genome shotgun (WGS) entry which is preliminary data.</text>
</comment>
<dbReference type="GO" id="GO:0001919">
    <property type="term" value="P:regulation of receptor recycling"/>
    <property type="evidence" value="ECO:0007669"/>
    <property type="project" value="InterPro"/>
</dbReference>
<keyword evidence="7" id="KW-1185">Reference proteome</keyword>
<dbReference type="GO" id="GO:0071986">
    <property type="term" value="C:Ragulator complex"/>
    <property type="evidence" value="ECO:0007669"/>
    <property type="project" value="InterPro"/>
</dbReference>
<dbReference type="Pfam" id="PF15454">
    <property type="entry name" value="LAMTOR"/>
    <property type="match status" value="1"/>
</dbReference>
<dbReference type="OrthoDB" id="5299893at2759"/>
<sequence>MGVCASCLGLNKTRDESDEDEQSRLLFDDAHASQYGSFGEHNTGLVQADPQEVQRETEALQKVVAQTSKYTPSHCSARVAADLIYNDNAPRMSTTSFAGQDTRILRYQDILAKVTANTQKEALPQFQSTSNTTATDGWISDEDDLEEAKTFSPVKSADLGPLVGGFADAESAME</sequence>
<evidence type="ECO:0000256" key="2">
    <source>
        <dbReference type="ARBA" id="ARBA00022707"/>
    </source>
</evidence>
<comment type="subcellular location">
    <subcellularLocation>
        <location evidence="1">Endomembrane system</location>
    </subcellularLocation>
</comment>
<dbReference type="GO" id="GO:0043410">
    <property type="term" value="P:positive regulation of MAPK cascade"/>
    <property type="evidence" value="ECO:0007669"/>
    <property type="project" value="InterPro"/>
</dbReference>
<keyword evidence="4" id="KW-0564">Palmitate</keyword>
<evidence type="ECO:0000256" key="3">
    <source>
        <dbReference type="ARBA" id="ARBA00023136"/>
    </source>
</evidence>
<protein>
    <recommendedName>
        <fullName evidence="8">Late endosomal/lysosomal adaptor and MAPK and MTOR activator-domain-containing protein</fullName>
    </recommendedName>
</protein>
<keyword evidence="3" id="KW-0472">Membrane</keyword>
<gene>
    <name evidence="6" type="ORF">BP6252_06381</name>
</gene>
<dbReference type="GO" id="GO:0031902">
    <property type="term" value="C:late endosome membrane"/>
    <property type="evidence" value="ECO:0007669"/>
    <property type="project" value="InterPro"/>
</dbReference>
<dbReference type="EMBL" id="PDLM01000006">
    <property type="protein sequence ID" value="RDW75239.1"/>
    <property type="molecule type" value="Genomic_DNA"/>
</dbReference>
<dbReference type="InterPro" id="IPR028209">
    <property type="entry name" value="LAMTOR1/MEH1"/>
</dbReference>
<accession>A0A3D8RMG1</accession>
<dbReference type="GO" id="GO:0016197">
    <property type="term" value="P:endosomal transport"/>
    <property type="evidence" value="ECO:0007669"/>
    <property type="project" value="InterPro"/>
</dbReference>
<dbReference type="GO" id="GO:0045121">
    <property type="term" value="C:membrane raft"/>
    <property type="evidence" value="ECO:0007669"/>
    <property type="project" value="InterPro"/>
</dbReference>
<evidence type="ECO:0000256" key="5">
    <source>
        <dbReference type="ARBA" id="ARBA00023288"/>
    </source>
</evidence>
<dbReference type="AlphaFoldDB" id="A0A3D8RMG1"/>
<keyword evidence="2" id="KW-0519">Myristate</keyword>
<evidence type="ECO:0000313" key="7">
    <source>
        <dbReference type="Proteomes" id="UP000256645"/>
    </source>
</evidence>
<dbReference type="SMART" id="SM01262">
    <property type="entry name" value="LAMTOR"/>
    <property type="match status" value="1"/>
</dbReference>
<dbReference type="GO" id="GO:0032008">
    <property type="term" value="P:positive regulation of TOR signaling"/>
    <property type="evidence" value="ECO:0007669"/>
    <property type="project" value="InterPro"/>
</dbReference>
<dbReference type="Proteomes" id="UP000256645">
    <property type="component" value="Unassembled WGS sequence"/>
</dbReference>
<dbReference type="GO" id="GO:0071230">
    <property type="term" value="P:cellular response to amino acid stimulus"/>
    <property type="evidence" value="ECO:0007669"/>
    <property type="project" value="InterPro"/>
</dbReference>
<reference evidence="6 7" key="1">
    <citation type="journal article" date="2018" name="IMA Fungus">
        <title>IMA Genome-F 9: Draft genome sequence of Annulohypoxylon stygium, Aspergillus mulundensis, Berkeleyomyces basicola (syn. Thielaviopsis basicola), Ceratocystis smalleyi, two Cercospora beticola strains, Coleophoma cylindrospora, Fusarium fracticaudum, Phialophora cf. hyalina, and Morchella septimelata.</title>
        <authorList>
            <person name="Wingfield B.D."/>
            <person name="Bills G.F."/>
            <person name="Dong Y."/>
            <person name="Huang W."/>
            <person name="Nel W.J."/>
            <person name="Swalarsk-Parry B.S."/>
            <person name="Vaghefi N."/>
            <person name="Wilken P.M."/>
            <person name="An Z."/>
            <person name="de Beer Z.W."/>
            <person name="De Vos L."/>
            <person name="Chen L."/>
            <person name="Duong T.A."/>
            <person name="Gao Y."/>
            <person name="Hammerbacher A."/>
            <person name="Kikkert J.R."/>
            <person name="Li Y."/>
            <person name="Li H."/>
            <person name="Li K."/>
            <person name="Li Q."/>
            <person name="Liu X."/>
            <person name="Ma X."/>
            <person name="Naidoo K."/>
            <person name="Pethybridge S.J."/>
            <person name="Sun J."/>
            <person name="Steenkamp E.T."/>
            <person name="van der Nest M.A."/>
            <person name="van Wyk S."/>
            <person name="Wingfield M.J."/>
            <person name="Xiong C."/>
            <person name="Yue Q."/>
            <person name="Zhang X."/>
        </authorList>
    </citation>
    <scope>NUCLEOTIDE SEQUENCE [LARGE SCALE GENOMIC DNA]</scope>
    <source>
        <strain evidence="6 7">BP6252</strain>
    </source>
</reference>
<keyword evidence="5" id="KW-0449">Lipoprotein</keyword>
<evidence type="ECO:0008006" key="8">
    <source>
        <dbReference type="Google" id="ProtNLM"/>
    </source>
</evidence>
<evidence type="ECO:0000256" key="4">
    <source>
        <dbReference type="ARBA" id="ARBA00023139"/>
    </source>
</evidence>
<organism evidence="6 7">
    <name type="scientific">Coleophoma cylindrospora</name>
    <dbReference type="NCBI Taxonomy" id="1849047"/>
    <lineage>
        <taxon>Eukaryota</taxon>
        <taxon>Fungi</taxon>
        <taxon>Dikarya</taxon>
        <taxon>Ascomycota</taxon>
        <taxon>Pezizomycotina</taxon>
        <taxon>Leotiomycetes</taxon>
        <taxon>Helotiales</taxon>
        <taxon>Dermateaceae</taxon>
        <taxon>Coleophoma</taxon>
    </lineage>
</organism>
<name>A0A3D8RMG1_9HELO</name>
<proteinExistence type="predicted"/>
<evidence type="ECO:0000313" key="6">
    <source>
        <dbReference type="EMBL" id="RDW75239.1"/>
    </source>
</evidence>
<evidence type="ECO:0000256" key="1">
    <source>
        <dbReference type="ARBA" id="ARBA00004308"/>
    </source>
</evidence>